<gene>
    <name evidence="1" type="ORF">g.37076</name>
</gene>
<accession>A0A146LSU0</accession>
<sequence length="147" mass="16485">LLESSGLSARDDFSFHESFATSAREDFSLHDSSASSAGNDCCLHESPASSARDKTYASSSLIHDRAPHLDYRHYQHTNVNHVGFKMSKETPTSAYFPEDSCLLSPTTEYLQSYEHPCKNNGPRSKLPVRDFPNYPFFRCDLGCVQVL</sequence>
<protein>
    <submittedName>
        <fullName evidence="1">Uncharacterized protein</fullName>
    </submittedName>
</protein>
<name>A0A146LSU0_LYGHE</name>
<evidence type="ECO:0000313" key="1">
    <source>
        <dbReference type="EMBL" id="JAQ09796.1"/>
    </source>
</evidence>
<dbReference type="AlphaFoldDB" id="A0A146LSU0"/>
<reference evidence="1" key="1">
    <citation type="journal article" date="2016" name="Gigascience">
        <title>De novo construction of an expanded transcriptome assembly for the western tarnished plant bug, Lygus hesperus.</title>
        <authorList>
            <person name="Tassone E.E."/>
            <person name="Geib S.M."/>
            <person name="Hall B."/>
            <person name="Fabrick J.A."/>
            <person name="Brent C.S."/>
            <person name="Hull J.J."/>
        </authorList>
    </citation>
    <scope>NUCLEOTIDE SEQUENCE</scope>
</reference>
<dbReference type="EMBL" id="GDHC01008833">
    <property type="protein sequence ID" value="JAQ09796.1"/>
    <property type="molecule type" value="Transcribed_RNA"/>
</dbReference>
<feature type="non-terminal residue" evidence="1">
    <location>
        <position position="1"/>
    </location>
</feature>
<organism evidence="1">
    <name type="scientific">Lygus hesperus</name>
    <name type="common">Western plant bug</name>
    <dbReference type="NCBI Taxonomy" id="30085"/>
    <lineage>
        <taxon>Eukaryota</taxon>
        <taxon>Metazoa</taxon>
        <taxon>Ecdysozoa</taxon>
        <taxon>Arthropoda</taxon>
        <taxon>Hexapoda</taxon>
        <taxon>Insecta</taxon>
        <taxon>Pterygota</taxon>
        <taxon>Neoptera</taxon>
        <taxon>Paraneoptera</taxon>
        <taxon>Hemiptera</taxon>
        <taxon>Heteroptera</taxon>
        <taxon>Panheteroptera</taxon>
        <taxon>Cimicomorpha</taxon>
        <taxon>Miridae</taxon>
        <taxon>Mirini</taxon>
        <taxon>Lygus</taxon>
    </lineage>
</organism>
<proteinExistence type="predicted"/>